<evidence type="ECO:0000256" key="7">
    <source>
        <dbReference type="ARBA" id="ARBA00022840"/>
    </source>
</evidence>
<keyword evidence="7 9" id="KW-0067">ATP-binding</keyword>
<feature type="domain" description="Aspartate/glutamate/uridylate kinase" evidence="10">
    <location>
        <begin position="16"/>
        <end position="244"/>
    </location>
</feature>
<dbReference type="PANTHER" id="PTHR23342">
    <property type="entry name" value="N-ACETYLGLUTAMATE SYNTHASE"/>
    <property type="match status" value="1"/>
</dbReference>
<gene>
    <name evidence="9 11" type="primary">argB</name>
    <name evidence="11" type="ORF">MTCD1_02855</name>
</gene>
<dbReference type="InterPro" id="IPR037528">
    <property type="entry name" value="ArgB"/>
</dbReference>
<keyword evidence="12" id="KW-1185">Reference proteome</keyword>
<comment type="pathway">
    <text evidence="1 9">Amino-acid biosynthesis; L-arginine biosynthesis; N(2)-acetyl-L-ornithine from L-glutamate: step 2/4.</text>
</comment>
<evidence type="ECO:0000313" key="12">
    <source>
        <dbReference type="Proteomes" id="UP000197068"/>
    </source>
</evidence>
<keyword evidence="3 9" id="KW-0028">Amino-acid biosynthesis</keyword>
<dbReference type="GO" id="GO:0003991">
    <property type="term" value="F:acetylglutamate kinase activity"/>
    <property type="evidence" value="ECO:0007669"/>
    <property type="project" value="UniProtKB-EC"/>
</dbReference>
<evidence type="ECO:0000259" key="10">
    <source>
        <dbReference type="Pfam" id="PF00696"/>
    </source>
</evidence>
<keyword evidence="2 9" id="KW-0055">Arginine biosynthesis</keyword>
<feature type="site" description="Transition state stabilizer" evidence="9">
    <location>
        <position position="226"/>
    </location>
</feature>
<evidence type="ECO:0000256" key="3">
    <source>
        <dbReference type="ARBA" id="ARBA00022605"/>
    </source>
</evidence>
<feature type="binding site" evidence="9">
    <location>
        <position position="167"/>
    </location>
    <ligand>
        <name>substrate</name>
    </ligand>
</feature>
<organism evidence="11 12">
    <name type="scientific">Colwellia marinimaniae</name>
    <dbReference type="NCBI Taxonomy" id="1513592"/>
    <lineage>
        <taxon>Bacteria</taxon>
        <taxon>Pseudomonadati</taxon>
        <taxon>Pseudomonadota</taxon>
        <taxon>Gammaproteobacteria</taxon>
        <taxon>Alteromonadales</taxon>
        <taxon>Colwelliaceae</taxon>
        <taxon>Colwellia</taxon>
    </lineage>
</organism>
<evidence type="ECO:0000256" key="9">
    <source>
        <dbReference type="HAMAP-Rule" id="MF_00082"/>
    </source>
</evidence>
<dbReference type="EC" id="2.7.2.8" evidence="9"/>
<dbReference type="EMBL" id="BDQM01000028">
    <property type="protein sequence ID" value="GAW97229.1"/>
    <property type="molecule type" value="Genomic_DNA"/>
</dbReference>
<comment type="catalytic activity">
    <reaction evidence="8 9">
        <text>N-acetyl-L-glutamate + ATP = N-acetyl-L-glutamyl 5-phosphate + ADP</text>
        <dbReference type="Rhea" id="RHEA:14629"/>
        <dbReference type="ChEBI" id="CHEBI:30616"/>
        <dbReference type="ChEBI" id="CHEBI:44337"/>
        <dbReference type="ChEBI" id="CHEBI:57936"/>
        <dbReference type="ChEBI" id="CHEBI:456216"/>
        <dbReference type="EC" id="2.7.2.8"/>
    </reaction>
</comment>
<evidence type="ECO:0000256" key="2">
    <source>
        <dbReference type="ARBA" id="ARBA00022571"/>
    </source>
</evidence>
<evidence type="ECO:0000313" key="11">
    <source>
        <dbReference type="EMBL" id="GAW97229.1"/>
    </source>
</evidence>
<sequence length="268" mass="27748">MNNPELKPVVKPVLKPLVIKIGGAILEKESALSALFSVIAQLKNKQVVLVHGGGCVVDKMLAQAGFTTEKIQGLRVTPKEQIALISGVLAGTVNKAIVATANSMGLAAVGLSLNDGDMISCTLSQQNLGQVGVPQSNNSKLLDTLLKTNFLPVISSIGALDNGDLVNVNADDAAVAICQLLNAELLLLTDVNGVKGADGQYLASLNAEQAQQLIKQGVIAGGMTAKVNAALYAAQQLRRSIAVASWQSPEQISQLLDGVGVGTQIQPN</sequence>
<comment type="similarity">
    <text evidence="9">Belongs to the acetylglutamate kinase family. ArgB subfamily.</text>
</comment>
<evidence type="ECO:0000256" key="8">
    <source>
        <dbReference type="ARBA" id="ARBA00048141"/>
    </source>
</evidence>
<dbReference type="Gene3D" id="3.40.1160.10">
    <property type="entry name" value="Acetylglutamate kinase-like"/>
    <property type="match status" value="1"/>
</dbReference>
<keyword evidence="9" id="KW-0963">Cytoplasm</keyword>
<name>A0ABQ0MY76_9GAMM</name>
<dbReference type="Proteomes" id="UP000197068">
    <property type="component" value="Unassembled WGS sequence"/>
</dbReference>
<evidence type="ECO:0000256" key="4">
    <source>
        <dbReference type="ARBA" id="ARBA00022679"/>
    </source>
</evidence>
<dbReference type="SUPFAM" id="SSF53633">
    <property type="entry name" value="Carbamate kinase-like"/>
    <property type="match status" value="1"/>
</dbReference>
<dbReference type="NCBIfam" id="TIGR00761">
    <property type="entry name" value="argB"/>
    <property type="match status" value="1"/>
</dbReference>
<dbReference type="InterPro" id="IPR001048">
    <property type="entry name" value="Asp/Glu/Uridylate_kinase"/>
</dbReference>
<dbReference type="HAMAP" id="MF_00082">
    <property type="entry name" value="ArgB"/>
    <property type="match status" value="1"/>
</dbReference>
<dbReference type="Pfam" id="PF00696">
    <property type="entry name" value="AA_kinase"/>
    <property type="match status" value="1"/>
</dbReference>
<evidence type="ECO:0000256" key="5">
    <source>
        <dbReference type="ARBA" id="ARBA00022741"/>
    </source>
</evidence>
<evidence type="ECO:0000256" key="6">
    <source>
        <dbReference type="ARBA" id="ARBA00022777"/>
    </source>
</evidence>
<dbReference type="RefSeq" id="WP_057179487.1">
    <property type="nucleotide sequence ID" value="NZ_BDQM01000028.1"/>
</dbReference>
<proteinExistence type="inferred from homology"/>
<comment type="caution">
    <text evidence="11">The sequence shown here is derived from an EMBL/GenBank/DDBJ whole genome shotgun (WGS) entry which is preliminary data.</text>
</comment>
<dbReference type="PANTHER" id="PTHR23342:SF0">
    <property type="entry name" value="N-ACETYLGLUTAMATE SYNTHASE, MITOCHONDRIAL"/>
    <property type="match status" value="1"/>
</dbReference>
<feature type="binding site" evidence="9">
    <location>
        <begin position="53"/>
        <end position="54"/>
    </location>
    <ligand>
        <name>substrate</name>
    </ligand>
</feature>
<keyword evidence="4 9" id="KW-0808">Transferase</keyword>
<comment type="subcellular location">
    <subcellularLocation>
        <location evidence="9">Cytoplasm</location>
    </subcellularLocation>
</comment>
<accession>A0ABQ0MY76</accession>
<dbReference type="InterPro" id="IPR004662">
    <property type="entry name" value="AcgluKinase_fam"/>
</dbReference>
<feature type="binding site" evidence="9">
    <location>
        <position position="75"/>
    </location>
    <ligand>
        <name>substrate</name>
    </ligand>
</feature>
<dbReference type="PIRSF" id="PIRSF000728">
    <property type="entry name" value="NAGK"/>
    <property type="match status" value="1"/>
</dbReference>
<reference evidence="11 12" key="1">
    <citation type="submission" date="2017-06" db="EMBL/GenBank/DDBJ databases">
        <title>Whole Genome Sequences of Colwellia marinimaniae MTCD1.</title>
        <authorList>
            <person name="Kusumoto H."/>
            <person name="Inoue M."/>
            <person name="Tanikawa K."/>
            <person name="Maeji H."/>
            <person name="Cameron J.H."/>
            <person name="Bartlett D.H."/>
        </authorList>
    </citation>
    <scope>NUCLEOTIDE SEQUENCE [LARGE SCALE GENOMIC DNA]</scope>
    <source>
        <strain evidence="11 12">MTCD1</strain>
    </source>
</reference>
<evidence type="ECO:0000256" key="1">
    <source>
        <dbReference type="ARBA" id="ARBA00004828"/>
    </source>
</evidence>
<protein>
    <recommendedName>
        <fullName evidence="9">Acetylglutamate kinase</fullName>
        <ecNumber evidence="9">2.7.2.8</ecNumber>
    </recommendedName>
    <alternativeName>
        <fullName evidence="9">N-acetyl-L-glutamate 5-phosphotransferase</fullName>
    </alternativeName>
    <alternativeName>
        <fullName evidence="9">NAG kinase</fullName>
        <shortName evidence="9">NAGK</shortName>
    </alternativeName>
</protein>
<feature type="site" description="Transition state stabilizer" evidence="9">
    <location>
        <position position="20"/>
    </location>
</feature>
<keyword evidence="5 9" id="KW-0547">Nucleotide-binding</keyword>
<keyword evidence="6 9" id="KW-0418">Kinase</keyword>
<dbReference type="InterPro" id="IPR036393">
    <property type="entry name" value="AceGlu_kinase-like_sf"/>
</dbReference>
<comment type="function">
    <text evidence="9">Catalyzes the ATP-dependent phosphorylation of N-acetyl-L-glutamate.</text>
</comment>